<protein>
    <recommendedName>
        <fullName evidence="4">DUF4410 domain-containing protein</fullName>
    </recommendedName>
</protein>
<evidence type="ECO:0000313" key="3">
    <source>
        <dbReference type="Proteomes" id="UP001151081"/>
    </source>
</evidence>
<feature type="chain" id="PRO_5040751858" description="DUF4410 domain-containing protein" evidence="1">
    <location>
        <begin position="28"/>
        <end position="161"/>
    </location>
</feature>
<comment type="caution">
    <text evidence="2">The sequence shown here is derived from an EMBL/GenBank/DDBJ whole genome shotgun (WGS) entry which is preliminary data.</text>
</comment>
<organism evidence="2 3">
    <name type="scientific">Polyangium jinanense</name>
    <dbReference type="NCBI Taxonomy" id="2829994"/>
    <lineage>
        <taxon>Bacteria</taxon>
        <taxon>Pseudomonadati</taxon>
        <taxon>Myxococcota</taxon>
        <taxon>Polyangia</taxon>
        <taxon>Polyangiales</taxon>
        <taxon>Polyangiaceae</taxon>
        <taxon>Polyangium</taxon>
    </lineage>
</organism>
<evidence type="ECO:0000313" key="2">
    <source>
        <dbReference type="EMBL" id="MDC3980451.1"/>
    </source>
</evidence>
<evidence type="ECO:0008006" key="4">
    <source>
        <dbReference type="Google" id="ProtNLM"/>
    </source>
</evidence>
<keyword evidence="3" id="KW-1185">Reference proteome</keyword>
<dbReference type="AlphaFoldDB" id="A0A9X4AQK2"/>
<name>A0A9X4AQK2_9BACT</name>
<dbReference type="RefSeq" id="WP_272417488.1">
    <property type="nucleotide sequence ID" value="NZ_JAGTJJ010000002.1"/>
</dbReference>
<dbReference type="EMBL" id="JAGTJJ010000002">
    <property type="protein sequence ID" value="MDC3980451.1"/>
    <property type="molecule type" value="Genomic_DNA"/>
</dbReference>
<proteinExistence type="predicted"/>
<keyword evidence="1" id="KW-0732">Signal</keyword>
<feature type="signal peptide" evidence="1">
    <location>
        <begin position="1"/>
        <end position="27"/>
    </location>
</feature>
<reference evidence="2 3" key="1">
    <citation type="submission" date="2021-04" db="EMBL/GenBank/DDBJ databases">
        <title>Genome analysis of Polyangium sp.</title>
        <authorList>
            <person name="Li Y."/>
            <person name="Wang J."/>
        </authorList>
    </citation>
    <scope>NUCLEOTIDE SEQUENCE [LARGE SCALE GENOMIC DNA]</scope>
    <source>
        <strain evidence="2 3">SDU14</strain>
    </source>
</reference>
<sequence>MRRVSRLIAALALALTASLAPASSAFARGKATVEWTRVDAPEGKEGDRIARTLRGLLKEASRKADFGKSGKVALRAKITEYVVEKKGDVLRIRCTIVGRVEGGASAKSRISFGGDPNDPKALEKQVLTMVAHGVTSRLAAIARSRAEAEEKKKKAAREVED</sequence>
<evidence type="ECO:0000256" key="1">
    <source>
        <dbReference type="SAM" id="SignalP"/>
    </source>
</evidence>
<gene>
    <name evidence="2" type="ORF">KEG57_08105</name>
</gene>
<accession>A0A9X4AQK2</accession>
<dbReference type="Proteomes" id="UP001151081">
    <property type="component" value="Unassembled WGS sequence"/>
</dbReference>